<feature type="region of interest" description="Disordered" evidence="1">
    <location>
        <begin position="189"/>
        <end position="282"/>
    </location>
</feature>
<organism evidence="2 3">
    <name type="scientific">Roseibium aestuarii</name>
    <dbReference type="NCBI Taxonomy" id="2600299"/>
    <lineage>
        <taxon>Bacteria</taxon>
        <taxon>Pseudomonadati</taxon>
        <taxon>Pseudomonadota</taxon>
        <taxon>Alphaproteobacteria</taxon>
        <taxon>Hyphomicrobiales</taxon>
        <taxon>Stappiaceae</taxon>
        <taxon>Roseibium</taxon>
    </lineage>
</organism>
<keyword evidence="3" id="KW-1185">Reference proteome</keyword>
<dbReference type="Pfam" id="PF11748">
    <property type="entry name" value="DUF3306"/>
    <property type="match status" value="1"/>
</dbReference>
<sequence>MNRGDGTRNADEGFLARWSRRKRQSDDTREIEDAADEISGEPPESASQPMAARDSDHGTNGPADATNPEGLTEEIEDEEARANRVAAEAIDLESLTSQSDITAFLKRGVPKALKNAALSRMWRSNPVFAVLDGLNDYDDDYRNAQTFADGFKSAWAVGKGYADKADEIARRMEEESARLARLRAGVNAEPEEVPGVPGLSGSAAVKASRENALAAAAEDDTAEASASVSGGEGDRTLPADAASVQASRNLAEPSADPDEQEQEERMPRVGLRRRMQFGQDPA</sequence>
<evidence type="ECO:0000313" key="3">
    <source>
        <dbReference type="Proteomes" id="UP001597327"/>
    </source>
</evidence>
<reference evidence="3" key="1">
    <citation type="journal article" date="2019" name="Int. J. Syst. Evol. Microbiol.">
        <title>The Global Catalogue of Microorganisms (GCM) 10K type strain sequencing project: providing services to taxonomists for standard genome sequencing and annotation.</title>
        <authorList>
            <consortium name="The Broad Institute Genomics Platform"/>
            <consortium name="The Broad Institute Genome Sequencing Center for Infectious Disease"/>
            <person name="Wu L."/>
            <person name="Ma J."/>
        </authorList>
    </citation>
    <scope>NUCLEOTIDE SEQUENCE [LARGE SCALE GENOMIC DNA]</scope>
    <source>
        <strain evidence="3">JCM 3369</strain>
    </source>
</reference>
<evidence type="ECO:0000313" key="2">
    <source>
        <dbReference type="EMBL" id="MFD1694690.1"/>
    </source>
</evidence>
<gene>
    <name evidence="2" type="ORF">ACFSC7_04125</name>
</gene>
<feature type="compositionally biased region" description="Basic and acidic residues" evidence="1">
    <location>
        <begin position="1"/>
        <end position="11"/>
    </location>
</feature>
<name>A0ABW4JS72_9HYPH</name>
<dbReference type="RefSeq" id="WP_149891483.1">
    <property type="nucleotide sequence ID" value="NZ_JBHUFA010000001.1"/>
</dbReference>
<feature type="region of interest" description="Disordered" evidence="1">
    <location>
        <begin position="1"/>
        <end position="81"/>
    </location>
</feature>
<dbReference type="Proteomes" id="UP001597327">
    <property type="component" value="Unassembled WGS sequence"/>
</dbReference>
<proteinExistence type="predicted"/>
<evidence type="ECO:0000256" key="1">
    <source>
        <dbReference type="SAM" id="MobiDB-lite"/>
    </source>
</evidence>
<protein>
    <submittedName>
        <fullName evidence="2">DUF3306 domain-containing protein</fullName>
    </submittedName>
</protein>
<accession>A0ABW4JS72</accession>
<comment type="caution">
    <text evidence="2">The sequence shown here is derived from an EMBL/GenBank/DDBJ whole genome shotgun (WGS) entry which is preliminary data.</text>
</comment>
<dbReference type="InterPro" id="IPR021735">
    <property type="entry name" value="DUF3306"/>
</dbReference>
<dbReference type="EMBL" id="JBHUFA010000001">
    <property type="protein sequence ID" value="MFD1694690.1"/>
    <property type="molecule type" value="Genomic_DNA"/>
</dbReference>